<organism evidence="1 2">
    <name type="scientific">Corallococcus macrosporus DSM 14697</name>
    <dbReference type="NCBI Taxonomy" id="1189310"/>
    <lineage>
        <taxon>Bacteria</taxon>
        <taxon>Pseudomonadati</taxon>
        <taxon>Myxococcota</taxon>
        <taxon>Myxococcia</taxon>
        <taxon>Myxococcales</taxon>
        <taxon>Cystobacterineae</taxon>
        <taxon>Myxococcaceae</taxon>
        <taxon>Corallococcus</taxon>
    </lineage>
</organism>
<dbReference type="RefSeq" id="WP_239989100.1">
    <property type="nucleotide sequence ID" value="NZ_CP022203.1"/>
</dbReference>
<evidence type="ECO:0000313" key="1">
    <source>
        <dbReference type="EMBL" id="ATB50340.1"/>
    </source>
</evidence>
<reference evidence="1 2" key="1">
    <citation type="submission" date="2017-06" db="EMBL/GenBank/DDBJ databases">
        <title>Sequencing and comparative analysis of myxobacterial genomes.</title>
        <authorList>
            <person name="Rupp O."/>
            <person name="Goesmann A."/>
            <person name="Sogaard-Andersen L."/>
        </authorList>
    </citation>
    <scope>NUCLEOTIDE SEQUENCE [LARGE SCALE GENOMIC DNA]</scope>
    <source>
        <strain evidence="1 2">DSM 14697</strain>
    </source>
</reference>
<proteinExistence type="predicted"/>
<sequence length="639" mass="71482">MGDVSESWEKRFRREVKEMDAALRGVLSRRQSDEALRAALEELARRPAFRSFTWLWGPALNARDRVRFRPLMLSCFSPSSITAAGKWVNPWTGENAAALEAWLADADRADDVELFRRLHAWKLAGLRGPQQAKTWREEVVRRVQAAPTRAARHLELAKLDSGWVRLDEPTALALDAVDAEAARPFILAHLPWSDTHERPSPWDTLRARAQARGDAALASALYRRLVDEPTWHRDALAFARTLPSPSALVAALKEHHPESHMPGAAQLFVELAETRGRDVVPYLLEHLRSVFPRWGVLGRKNAKGFPDLLALAWTRDWEDVWGALLRTSATPETYDAEVRRLVRDTASLPARTRRRLLLLAGAGGEWNLPGLGVARVQPLTDATATALYARFPELARGPFRMHVASGWRAAYPKLVTRALEANDEDLLDFLASRAAMHTPTPRDTKEWEQVLDALASHYEALPKEGGVFARRAANALGALPAYAIWNFDALVEKNRLARLFFLRSDDFYLAEPRAVRDLLEAPQIHVQALAFRLLGRDSARAREVAAQNLDLLQATLLRPLHRRTRHAAFAALANAAAHGVEAARVLVPRVRDAFALPDTRYPKESLMALLAHMLTRWPELRGPAEVPHVFGLPVKGDGA</sequence>
<dbReference type="Proteomes" id="UP000217343">
    <property type="component" value="Chromosome"/>
</dbReference>
<dbReference type="EMBL" id="CP022203">
    <property type="protein sequence ID" value="ATB50340.1"/>
    <property type="molecule type" value="Genomic_DNA"/>
</dbReference>
<evidence type="ECO:0000313" key="2">
    <source>
        <dbReference type="Proteomes" id="UP000217343"/>
    </source>
</evidence>
<protein>
    <submittedName>
        <fullName evidence="1">Gliding motility protein</fullName>
    </submittedName>
</protein>
<accession>A0A250K372</accession>
<dbReference type="AlphaFoldDB" id="A0A250K372"/>
<gene>
    <name evidence="1" type="ORF">MYMAC_005995</name>
</gene>
<name>A0A250K372_9BACT</name>
<dbReference type="KEGG" id="mmas:MYMAC_005995"/>
<keyword evidence="2" id="KW-1185">Reference proteome</keyword>